<dbReference type="EMBL" id="FQZS01000008">
    <property type="protein sequence ID" value="SHI81421.1"/>
    <property type="molecule type" value="Genomic_DNA"/>
</dbReference>
<sequence>MHDKENPMKNIMILIVIVSMVLCSIVFAKEETYRELPHIKIYNDETLEVPFDEPLAANTINVSNICVKNSKGAKVPIDRSIGSDGKIIIIKPVTQYVKGETYTLYISKNVKYRNGNSIGENLKMNFTVMDQEPVNLPTVDTAENLEKLLKEAVLDQEPDYAGSIEEEMTRGSFDIPVVKTKKSAEATTAPNAGVNNISNEVTSGQGDYSTTNVQVQGVDEADVVKTDGEYLYQMNNNMIVISKIYPSNEMKIVKVIDMEEENLYPSELYVDEERMVVIGHSYSNLLISDTIPGGKRISKLPSYYSSRTVKLIEYDIKDKRDIKKSREIEVEGSYISSRKIEDKLYLVSSRSCNYYHIMRSGQENLTPSYRDTALGEKFINISYEKIAYFPDCISANYLIVAGVDLGKPKEGVNVSTYLGGGHNIYASGENLYVALIRTEKKSNNPVIYDSANPQNQDDYRDKESIIYKFAMNEGKLICIGKGVVPGEILNQFSMDEYNGYFRIATTKGEIWRNDEHTSKNNLYILDKAMNITGTIEDIAPGEKIYSVRFMGDKAYMVTFKTVDPLFVIDLKNPKSPKILGALKIPGYSDYLHPYDENHIIGFGKDTVEVVHKDIHGNEIGTTAYYLGMKIAMFDVSDMANPKELFVEKIGDRGTTSELLNNHKALLFSKERNLMAFPVTVAEVKEDEENNANMVPRYGQFTFQGAYVYNIDLKEGFKLKGKITHITDDEYMKAGDYWYDSSKNVERILYINDDLYTISKGMIKANDINSLKLKGQLEIPQR</sequence>
<gene>
    <name evidence="3" type="ORF">SAMN02745176_01469</name>
</gene>
<dbReference type="STRING" id="1122184.SAMN02745176_01469"/>
<protein>
    <submittedName>
        <fullName evidence="3">Secreted protein containing C-terminal beta-propeller domain</fullName>
    </submittedName>
</protein>
<keyword evidence="4" id="KW-1185">Reference proteome</keyword>
<dbReference type="Gene3D" id="2.60.40.1220">
    <property type="match status" value="1"/>
</dbReference>
<reference evidence="3 4" key="1">
    <citation type="submission" date="2016-11" db="EMBL/GenBank/DDBJ databases">
        <authorList>
            <person name="Jaros S."/>
            <person name="Januszkiewicz K."/>
            <person name="Wedrychowicz H."/>
        </authorList>
    </citation>
    <scope>NUCLEOTIDE SEQUENCE [LARGE SCALE GENOMIC DNA]</scope>
    <source>
        <strain evidence="3 4">DSM 19022</strain>
    </source>
</reference>
<proteinExistence type="predicted"/>
<dbReference type="InterPro" id="IPR032812">
    <property type="entry name" value="SbsA_Ig"/>
</dbReference>
<dbReference type="Pfam" id="PF13205">
    <property type="entry name" value="Big_5"/>
    <property type="match status" value="1"/>
</dbReference>
<evidence type="ECO:0000259" key="2">
    <source>
        <dbReference type="Pfam" id="PF13205"/>
    </source>
</evidence>
<evidence type="ECO:0000313" key="4">
    <source>
        <dbReference type="Proteomes" id="UP000184442"/>
    </source>
</evidence>
<dbReference type="Proteomes" id="UP000184442">
    <property type="component" value="Unassembled WGS sequence"/>
</dbReference>
<dbReference type="InterPro" id="IPR014755">
    <property type="entry name" value="Cu-Rt/internalin_Ig-like"/>
</dbReference>
<name>A0A1M6E7J6_9FIRM</name>
<dbReference type="OrthoDB" id="9778998at2"/>
<dbReference type="InterPro" id="IPR019198">
    <property type="entry name" value="Beta_propeller_containing"/>
</dbReference>
<dbReference type="Pfam" id="PF09826">
    <property type="entry name" value="Beta_propel"/>
    <property type="match status" value="1"/>
</dbReference>
<organism evidence="3 4">
    <name type="scientific">Lutispora thermophila DSM 19022</name>
    <dbReference type="NCBI Taxonomy" id="1122184"/>
    <lineage>
        <taxon>Bacteria</taxon>
        <taxon>Bacillati</taxon>
        <taxon>Bacillota</taxon>
        <taxon>Clostridia</taxon>
        <taxon>Lutisporales</taxon>
        <taxon>Lutisporaceae</taxon>
        <taxon>Lutispora</taxon>
    </lineage>
</organism>
<evidence type="ECO:0000313" key="3">
    <source>
        <dbReference type="EMBL" id="SHI81421.1"/>
    </source>
</evidence>
<dbReference type="RefSeq" id="WP_073025573.1">
    <property type="nucleotide sequence ID" value="NZ_FQZS01000008.1"/>
</dbReference>
<keyword evidence="1" id="KW-0732">Signal</keyword>
<feature type="domain" description="SbsA Ig-like" evidence="2">
    <location>
        <begin position="44"/>
        <end position="127"/>
    </location>
</feature>
<accession>A0A1M6E7J6</accession>
<evidence type="ECO:0000256" key="1">
    <source>
        <dbReference type="ARBA" id="ARBA00022729"/>
    </source>
</evidence>
<dbReference type="AlphaFoldDB" id="A0A1M6E7J6"/>